<dbReference type="Proteomes" id="UP001215598">
    <property type="component" value="Unassembled WGS sequence"/>
</dbReference>
<organism evidence="2 3">
    <name type="scientific">Mycena metata</name>
    <dbReference type="NCBI Taxonomy" id="1033252"/>
    <lineage>
        <taxon>Eukaryota</taxon>
        <taxon>Fungi</taxon>
        <taxon>Dikarya</taxon>
        <taxon>Basidiomycota</taxon>
        <taxon>Agaricomycotina</taxon>
        <taxon>Agaricomycetes</taxon>
        <taxon>Agaricomycetidae</taxon>
        <taxon>Agaricales</taxon>
        <taxon>Marasmiineae</taxon>
        <taxon>Mycenaceae</taxon>
        <taxon>Mycena</taxon>
    </lineage>
</organism>
<gene>
    <name evidence="2" type="ORF">B0H16DRAFT_1705875</name>
</gene>
<sequence>MAAALPSYSGAASAVTMAAATGDEDGGEGGGRAVTSVEAVVTTRRTPTSAEGTLAIGPWSGPRVRRQGVHKDEGKGVATAGVGLYEVLGGHCSAWHHESLEAAVRL</sequence>
<evidence type="ECO:0000256" key="1">
    <source>
        <dbReference type="SAM" id="MobiDB-lite"/>
    </source>
</evidence>
<protein>
    <submittedName>
        <fullName evidence="2">Uncharacterized protein</fullName>
    </submittedName>
</protein>
<feature type="region of interest" description="Disordered" evidence="1">
    <location>
        <begin position="41"/>
        <end position="72"/>
    </location>
</feature>
<keyword evidence="3" id="KW-1185">Reference proteome</keyword>
<accession>A0AAD7DVE1</accession>
<evidence type="ECO:0000313" key="2">
    <source>
        <dbReference type="EMBL" id="KAJ7699162.1"/>
    </source>
</evidence>
<name>A0AAD7DVE1_9AGAR</name>
<dbReference type="EMBL" id="JARKIB010000576">
    <property type="protein sequence ID" value="KAJ7699162.1"/>
    <property type="molecule type" value="Genomic_DNA"/>
</dbReference>
<evidence type="ECO:0000313" key="3">
    <source>
        <dbReference type="Proteomes" id="UP001215598"/>
    </source>
</evidence>
<dbReference type="AlphaFoldDB" id="A0AAD7DVE1"/>
<reference evidence="2" key="1">
    <citation type="submission" date="2023-03" db="EMBL/GenBank/DDBJ databases">
        <title>Massive genome expansion in bonnet fungi (Mycena s.s.) driven by repeated elements and novel gene families across ecological guilds.</title>
        <authorList>
            <consortium name="Lawrence Berkeley National Laboratory"/>
            <person name="Harder C.B."/>
            <person name="Miyauchi S."/>
            <person name="Viragh M."/>
            <person name="Kuo A."/>
            <person name="Thoen E."/>
            <person name="Andreopoulos B."/>
            <person name="Lu D."/>
            <person name="Skrede I."/>
            <person name="Drula E."/>
            <person name="Henrissat B."/>
            <person name="Morin E."/>
            <person name="Kohler A."/>
            <person name="Barry K."/>
            <person name="LaButti K."/>
            <person name="Morin E."/>
            <person name="Salamov A."/>
            <person name="Lipzen A."/>
            <person name="Mereny Z."/>
            <person name="Hegedus B."/>
            <person name="Baldrian P."/>
            <person name="Stursova M."/>
            <person name="Weitz H."/>
            <person name="Taylor A."/>
            <person name="Grigoriev I.V."/>
            <person name="Nagy L.G."/>
            <person name="Martin F."/>
            <person name="Kauserud H."/>
        </authorList>
    </citation>
    <scope>NUCLEOTIDE SEQUENCE</scope>
    <source>
        <strain evidence="2">CBHHK182m</strain>
    </source>
</reference>
<comment type="caution">
    <text evidence="2">The sequence shown here is derived from an EMBL/GenBank/DDBJ whole genome shotgun (WGS) entry which is preliminary data.</text>
</comment>
<proteinExistence type="predicted"/>